<dbReference type="Proteomes" id="UP000692954">
    <property type="component" value="Unassembled WGS sequence"/>
</dbReference>
<evidence type="ECO:0008006" key="5">
    <source>
        <dbReference type="Google" id="ProtNLM"/>
    </source>
</evidence>
<dbReference type="Pfam" id="PF13921">
    <property type="entry name" value="Myb_DNA-bind_6"/>
    <property type="match status" value="1"/>
</dbReference>
<dbReference type="CDD" id="cd00167">
    <property type="entry name" value="SANT"/>
    <property type="match status" value="2"/>
</dbReference>
<feature type="domain" description="Myb-like" evidence="1">
    <location>
        <begin position="7"/>
        <end position="64"/>
    </location>
</feature>
<evidence type="ECO:0000259" key="1">
    <source>
        <dbReference type="PROSITE" id="PS50090"/>
    </source>
</evidence>
<evidence type="ECO:0000313" key="3">
    <source>
        <dbReference type="EMBL" id="CAD8123777.1"/>
    </source>
</evidence>
<dbReference type="PANTHER" id="PTHR45614">
    <property type="entry name" value="MYB PROTEIN-RELATED"/>
    <property type="match status" value="1"/>
</dbReference>
<keyword evidence="4" id="KW-1185">Reference proteome</keyword>
<dbReference type="AlphaFoldDB" id="A0A8S1R874"/>
<dbReference type="PANTHER" id="PTHR45614:SF276">
    <property type="entry name" value="CHROMOSOME UNDETERMINED SCAFFOLD_121, WHOLE GENOME SHOTGUN SEQUENCE"/>
    <property type="match status" value="1"/>
</dbReference>
<dbReference type="GO" id="GO:0005634">
    <property type="term" value="C:nucleus"/>
    <property type="evidence" value="ECO:0007669"/>
    <property type="project" value="TreeGrafter"/>
</dbReference>
<dbReference type="GO" id="GO:0000981">
    <property type="term" value="F:DNA-binding transcription factor activity, RNA polymerase II-specific"/>
    <property type="evidence" value="ECO:0007669"/>
    <property type="project" value="TreeGrafter"/>
</dbReference>
<accession>A0A8S1R874</accession>
<dbReference type="EMBL" id="CAJJDN010000147">
    <property type="protein sequence ID" value="CAD8123777.1"/>
    <property type="molecule type" value="Genomic_DNA"/>
</dbReference>
<dbReference type="InterPro" id="IPR050560">
    <property type="entry name" value="MYB_TF"/>
</dbReference>
<dbReference type="SMART" id="SM00717">
    <property type="entry name" value="SANT"/>
    <property type="match status" value="2"/>
</dbReference>
<feature type="domain" description="HTH myb-type" evidence="2">
    <location>
        <begin position="79"/>
        <end position="119"/>
    </location>
</feature>
<gene>
    <name evidence="3" type="ORF">PSON_ATCC_30995.1.T1470052</name>
</gene>
<dbReference type="Pfam" id="PF00249">
    <property type="entry name" value="Myb_DNA-binding"/>
    <property type="match status" value="1"/>
</dbReference>
<proteinExistence type="predicted"/>
<reference evidence="3" key="1">
    <citation type="submission" date="2021-01" db="EMBL/GenBank/DDBJ databases">
        <authorList>
            <consortium name="Genoscope - CEA"/>
            <person name="William W."/>
        </authorList>
    </citation>
    <scope>NUCLEOTIDE SEQUENCE</scope>
</reference>
<dbReference type="InterPro" id="IPR001005">
    <property type="entry name" value="SANT/Myb"/>
</dbReference>
<comment type="caution">
    <text evidence="3">The sequence shown here is derived from an EMBL/GenBank/DDBJ whole genome shotgun (WGS) entry which is preliminary data.</text>
</comment>
<sequence>MLNQSFPQSKKRIPWTDDEDKILKQLVNKYQNERLGWKKISQSLKKQGYNRNTKACRERFFNHLDNSYNKSELSQIELDKLFELIKIHGNKWTCIAEELNHRTDQDIKNKFYAHVKKVFRRLLKASFQTTESSTITAKLQPLLISSIFCYDNEIDQKQIQIDDDMKELFKSLIRQNKSIQQGEKLNEETKEKVKQISAYLERENQIYLQNKFIKKENKLKTKTKLNTSKTKFVFNQCQQQKILNRIQKKQPIFVSALKKLDFQYIDFDTNIENAQNQYLLDKINENASLFQQFQIISSTPFYWHKPSSKMESNYQPEVSSIAIHSDSYNYQTLWNI</sequence>
<evidence type="ECO:0000259" key="2">
    <source>
        <dbReference type="PROSITE" id="PS51294"/>
    </source>
</evidence>
<dbReference type="PROSITE" id="PS51294">
    <property type="entry name" value="HTH_MYB"/>
    <property type="match status" value="2"/>
</dbReference>
<feature type="domain" description="Myb-like" evidence="1">
    <location>
        <begin position="65"/>
        <end position="115"/>
    </location>
</feature>
<dbReference type="InterPro" id="IPR017930">
    <property type="entry name" value="Myb_dom"/>
</dbReference>
<dbReference type="PROSITE" id="PS50090">
    <property type="entry name" value="MYB_LIKE"/>
    <property type="match status" value="2"/>
</dbReference>
<protein>
    <recommendedName>
        <fullName evidence="5">Myb-like DNA-binding domain protein</fullName>
    </recommendedName>
</protein>
<feature type="domain" description="HTH myb-type" evidence="2">
    <location>
        <begin position="8"/>
        <end position="68"/>
    </location>
</feature>
<dbReference type="OrthoDB" id="2143914at2759"/>
<evidence type="ECO:0000313" key="4">
    <source>
        <dbReference type="Proteomes" id="UP000692954"/>
    </source>
</evidence>
<organism evidence="3 4">
    <name type="scientific">Paramecium sonneborni</name>
    <dbReference type="NCBI Taxonomy" id="65129"/>
    <lineage>
        <taxon>Eukaryota</taxon>
        <taxon>Sar</taxon>
        <taxon>Alveolata</taxon>
        <taxon>Ciliophora</taxon>
        <taxon>Intramacronucleata</taxon>
        <taxon>Oligohymenophorea</taxon>
        <taxon>Peniculida</taxon>
        <taxon>Parameciidae</taxon>
        <taxon>Paramecium</taxon>
    </lineage>
</organism>
<dbReference type="GO" id="GO:0000978">
    <property type="term" value="F:RNA polymerase II cis-regulatory region sequence-specific DNA binding"/>
    <property type="evidence" value="ECO:0007669"/>
    <property type="project" value="TreeGrafter"/>
</dbReference>
<name>A0A8S1R874_9CILI</name>